<reference evidence="1 2" key="1">
    <citation type="submission" date="2024-05" db="EMBL/GenBank/DDBJ databases">
        <title>Genome sequencing and assembly of Indian major carp, Cirrhinus mrigala (Hamilton, 1822).</title>
        <authorList>
            <person name="Mohindra V."/>
            <person name="Chowdhury L.M."/>
            <person name="Lal K."/>
            <person name="Jena J.K."/>
        </authorList>
    </citation>
    <scope>NUCLEOTIDE SEQUENCE [LARGE SCALE GENOMIC DNA]</scope>
    <source>
        <strain evidence="1">CM1030</strain>
        <tissue evidence="1">Blood</tissue>
    </source>
</reference>
<dbReference type="Proteomes" id="UP001529510">
    <property type="component" value="Unassembled WGS sequence"/>
</dbReference>
<protein>
    <submittedName>
        <fullName evidence="1">Uncharacterized protein</fullName>
    </submittedName>
</protein>
<dbReference type="EMBL" id="JAMKFB020000021">
    <property type="protein sequence ID" value="KAL0163354.1"/>
    <property type="molecule type" value="Genomic_DNA"/>
</dbReference>
<sequence>MQQWVNDVLLFYVVQFRDEGYLVLDGLLSSEECDALRDRMSEIIERMDVPEHCRT</sequence>
<dbReference type="SUPFAM" id="SSF51197">
    <property type="entry name" value="Clavaminate synthase-like"/>
    <property type="match status" value="1"/>
</dbReference>
<dbReference type="AlphaFoldDB" id="A0ABD0NN28"/>
<dbReference type="Gene3D" id="2.60.120.620">
    <property type="entry name" value="q2cbj1_9rhob like domain"/>
    <property type="match status" value="1"/>
</dbReference>
<dbReference type="Pfam" id="PF05721">
    <property type="entry name" value="PhyH"/>
    <property type="match status" value="1"/>
</dbReference>
<proteinExistence type="predicted"/>
<evidence type="ECO:0000313" key="2">
    <source>
        <dbReference type="Proteomes" id="UP001529510"/>
    </source>
</evidence>
<evidence type="ECO:0000313" key="1">
    <source>
        <dbReference type="EMBL" id="KAL0163354.1"/>
    </source>
</evidence>
<dbReference type="InterPro" id="IPR008775">
    <property type="entry name" value="Phytyl_CoA_dOase-like"/>
</dbReference>
<accession>A0ABD0NN28</accession>
<gene>
    <name evidence="1" type="ORF">M9458_042750</name>
</gene>
<comment type="caution">
    <text evidence="1">The sequence shown here is derived from an EMBL/GenBank/DDBJ whole genome shotgun (WGS) entry which is preliminary data.</text>
</comment>
<name>A0ABD0NN28_CIRMR</name>
<organism evidence="1 2">
    <name type="scientific">Cirrhinus mrigala</name>
    <name type="common">Mrigala</name>
    <dbReference type="NCBI Taxonomy" id="683832"/>
    <lineage>
        <taxon>Eukaryota</taxon>
        <taxon>Metazoa</taxon>
        <taxon>Chordata</taxon>
        <taxon>Craniata</taxon>
        <taxon>Vertebrata</taxon>
        <taxon>Euteleostomi</taxon>
        <taxon>Actinopterygii</taxon>
        <taxon>Neopterygii</taxon>
        <taxon>Teleostei</taxon>
        <taxon>Ostariophysi</taxon>
        <taxon>Cypriniformes</taxon>
        <taxon>Cyprinidae</taxon>
        <taxon>Labeoninae</taxon>
        <taxon>Labeonini</taxon>
        <taxon>Cirrhinus</taxon>
    </lineage>
</organism>
<feature type="non-terminal residue" evidence="1">
    <location>
        <position position="55"/>
    </location>
</feature>
<keyword evidence="2" id="KW-1185">Reference proteome</keyword>